<dbReference type="GO" id="GO:0030139">
    <property type="term" value="C:endocytic vesicle"/>
    <property type="evidence" value="ECO:0007669"/>
    <property type="project" value="TreeGrafter"/>
</dbReference>
<name>A0A9Q9F9T8_ENCHE</name>
<keyword evidence="5" id="KW-1185">Reference proteome</keyword>
<dbReference type="GO" id="GO:0031267">
    <property type="term" value="F:small GTPase binding"/>
    <property type="evidence" value="ECO:0007669"/>
    <property type="project" value="TreeGrafter"/>
</dbReference>
<dbReference type="EMBL" id="CP075153">
    <property type="protein sequence ID" value="UTX43641.1"/>
    <property type="molecule type" value="Genomic_DNA"/>
</dbReference>
<accession>A0A9Q9F9T8</accession>
<dbReference type="Proteomes" id="UP001059546">
    <property type="component" value="Chromosome VII"/>
</dbReference>
<dbReference type="AlphaFoldDB" id="A0A9Q9F9T8"/>
<dbReference type="GO" id="GO:0005085">
    <property type="term" value="F:guanyl-nucleotide exchange factor activity"/>
    <property type="evidence" value="ECO:0007669"/>
    <property type="project" value="InterPro"/>
</dbReference>
<dbReference type="PROSITE" id="PS51205">
    <property type="entry name" value="VPS9"/>
    <property type="match status" value="1"/>
</dbReference>
<dbReference type="SUPFAM" id="SSF109993">
    <property type="entry name" value="VPS9 domain"/>
    <property type="match status" value="1"/>
</dbReference>
<dbReference type="InterPro" id="IPR037191">
    <property type="entry name" value="VPS9_dom_sf"/>
</dbReference>
<reference evidence="2" key="1">
    <citation type="submission" date="2022-10" db="EMBL/GenBank/DDBJ databases">
        <title>Encephalitozoon hellem ATCC 50604 Complete Genome.</title>
        <authorList>
            <person name="Mascarenhas dos Santos A.C."/>
            <person name="Julian A.T."/>
            <person name="Pombert J.-F."/>
        </authorList>
    </citation>
    <scope>NUCLEOTIDE SEQUENCE</scope>
    <source>
        <strain evidence="2">ATCC 50604</strain>
    </source>
</reference>
<dbReference type="GO" id="GO:0016192">
    <property type="term" value="P:vesicle-mediated transport"/>
    <property type="evidence" value="ECO:0007669"/>
    <property type="project" value="InterPro"/>
</dbReference>
<dbReference type="InterPro" id="IPR003123">
    <property type="entry name" value="VPS9"/>
</dbReference>
<dbReference type="OrthoDB" id="300289at2759"/>
<dbReference type="PANTHER" id="PTHR23101">
    <property type="entry name" value="RAB GDP/GTP EXCHANGE FACTOR"/>
    <property type="match status" value="1"/>
</dbReference>
<organism evidence="2 4">
    <name type="scientific">Encephalitozoon hellem</name>
    <name type="common">Microsporidian parasite</name>
    <dbReference type="NCBI Taxonomy" id="27973"/>
    <lineage>
        <taxon>Eukaryota</taxon>
        <taxon>Fungi</taxon>
        <taxon>Fungi incertae sedis</taxon>
        <taxon>Microsporidia</taxon>
        <taxon>Unikaryonidae</taxon>
        <taxon>Encephalitozoon</taxon>
    </lineage>
</organism>
<evidence type="ECO:0000313" key="4">
    <source>
        <dbReference type="Proteomes" id="UP001059546"/>
    </source>
</evidence>
<dbReference type="InterPro" id="IPR045046">
    <property type="entry name" value="Vps9-like"/>
</dbReference>
<gene>
    <name evidence="2" type="ORF">GPU96_07g14050</name>
    <name evidence="3" type="ORF">PFJ87_07g01990</name>
</gene>
<dbReference type="PANTHER" id="PTHR23101:SF25">
    <property type="entry name" value="GTPASE-ACTIVATING PROTEIN AND VPS9 DOMAIN-CONTAINING PROTEIN 1"/>
    <property type="match status" value="1"/>
</dbReference>
<reference evidence="3 5" key="2">
    <citation type="submission" date="2023-02" db="EMBL/GenBank/DDBJ databases">
        <title>Encephalitozoon hellem ATCC 50451 complete genome.</title>
        <authorList>
            <person name="Mascarenhas dos Santos A.C."/>
            <person name="Julian A.T."/>
            <person name="Pombert J.-F."/>
        </authorList>
    </citation>
    <scope>NUCLEOTIDE SEQUENCE [LARGE SCALE GENOMIC DNA]</scope>
    <source>
        <strain evidence="3 5">ATCC 50451</strain>
    </source>
</reference>
<dbReference type="GO" id="GO:0005829">
    <property type="term" value="C:cytosol"/>
    <property type="evidence" value="ECO:0007669"/>
    <property type="project" value="TreeGrafter"/>
</dbReference>
<dbReference type="SMART" id="SM00167">
    <property type="entry name" value="VPS9"/>
    <property type="match status" value="1"/>
</dbReference>
<protein>
    <submittedName>
        <fullName evidence="2">Rab5 GDP/GTP exchange factor</fullName>
    </submittedName>
    <submittedName>
        <fullName evidence="3">Vacuolar protein sorting-associated protein 9</fullName>
    </submittedName>
</protein>
<evidence type="ECO:0000313" key="3">
    <source>
        <dbReference type="EMBL" id="WEL39117.1"/>
    </source>
</evidence>
<proteinExistence type="predicted"/>
<sequence>MKCRKACTKALLSLSLTPAGKTIDSFTRDIKLVRDNPALLQTFYEYISIKYGVRCEVGIGLVERMIMVNSFKQLMDIDDPTNDLVNKKILLYRWIGPEHLEIENVEKNVLENISEGFKGLSFLQTPTEKISCIMNIIEKLYESIGRNEGQDKILPSIIYCIIKSSVPNMYLEARFMVLYRRKHTEKCNERCNHGLNIEVDCECLLNRIYDEREVSYYLTSVQAAVDFIRRMEFYDLKISEGEFYRNIMDAMELVRDS</sequence>
<dbReference type="Proteomes" id="UP001217963">
    <property type="component" value="Chromosome VII"/>
</dbReference>
<evidence type="ECO:0000313" key="5">
    <source>
        <dbReference type="Proteomes" id="UP001217963"/>
    </source>
</evidence>
<dbReference type="Pfam" id="PF02204">
    <property type="entry name" value="VPS9"/>
    <property type="match status" value="1"/>
</dbReference>
<dbReference type="Gene3D" id="1.20.1050.80">
    <property type="entry name" value="VPS9 domain"/>
    <property type="match status" value="1"/>
</dbReference>
<evidence type="ECO:0000259" key="1">
    <source>
        <dbReference type="PROSITE" id="PS51205"/>
    </source>
</evidence>
<evidence type="ECO:0000313" key="2">
    <source>
        <dbReference type="EMBL" id="UTX43641.1"/>
    </source>
</evidence>
<dbReference type="EMBL" id="CP119068">
    <property type="protein sequence ID" value="WEL39117.1"/>
    <property type="molecule type" value="Genomic_DNA"/>
</dbReference>
<feature type="domain" description="VPS9" evidence="1">
    <location>
        <begin position="79"/>
        <end position="237"/>
    </location>
</feature>